<comment type="caution">
    <text evidence="1">The sequence shown here is derived from an EMBL/GenBank/DDBJ whole genome shotgun (WGS) entry which is preliminary data.</text>
</comment>
<evidence type="ECO:0000313" key="2">
    <source>
        <dbReference type="Proteomes" id="UP000176269"/>
    </source>
</evidence>
<proteinExistence type="predicted"/>
<dbReference type="AlphaFoldDB" id="A0A1F7K0D3"/>
<accession>A0A1F7K0D3</accession>
<evidence type="ECO:0000313" key="1">
    <source>
        <dbReference type="EMBL" id="OGK61336.1"/>
    </source>
</evidence>
<sequence>MKYQIDQSGKIEQTNINTVISCTNGKYASIMLKKVVKRQIQKVFRAAHMEKLFPYLTFSALIAMLIKHIAPRHKIITDREYTGHEEQIKERITVYCELLGMKNIPPIEFGHVGKTSKTHQFGYKVAIGKEKPTIITNAIEVLKLLFGTKKIGR</sequence>
<organism evidence="1 2">
    <name type="scientific">Candidatus Roizmanbacteria bacterium RIFCSPLOWO2_02_FULL_43_10</name>
    <dbReference type="NCBI Taxonomy" id="1802078"/>
    <lineage>
        <taxon>Bacteria</taxon>
        <taxon>Candidatus Roizmaniibacteriota</taxon>
    </lineage>
</organism>
<name>A0A1F7K0D3_9BACT</name>
<gene>
    <name evidence="1" type="ORF">A3I56_01830</name>
</gene>
<protein>
    <submittedName>
        <fullName evidence="1">Uncharacterized protein</fullName>
    </submittedName>
</protein>
<dbReference type="Proteomes" id="UP000176269">
    <property type="component" value="Unassembled WGS sequence"/>
</dbReference>
<reference evidence="1 2" key="1">
    <citation type="journal article" date="2016" name="Nat. Commun.">
        <title>Thousands of microbial genomes shed light on interconnected biogeochemical processes in an aquifer system.</title>
        <authorList>
            <person name="Anantharaman K."/>
            <person name="Brown C.T."/>
            <person name="Hug L.A."/>
            <person name="Sharon I."/>
            <person name="Castelle C.J."/>
            <person name="Probst A.J."/>
            <person name="Thomas B.C."/>
            <person name="Singh A."/>
            <person name="Wilkins M.J."/>
            <person name="Karaoz U."/>
            <person name="Brodie E.L."/>
            <person name="Williams K.H."/>
            <person name="Hubbard S.S."/>
            <person name="Banfield J.F."/>
        </authorList>
    </citation>
    <scope>NUCLEOTIDE SEQUENCE [LARGE SCALE GENOMIC DNA]</scope>
</reference>
<dbReference type="EMBL" id="MGBC01000016">
    <property type="protein sequence ID" value="OGK61336.1"/>
    <property type="molecule type" value="Genomic_DNA"/>
</dbReference>